<dbReference type="RefSeq" id="WP_012256990.1">
    <property type="nucleotide sequence ID" value="NC_010175.1"/>
</dbReference>
<evidence type="ECO:0000313" key="4">
    <source>
        <dbReference type="Proteomes" id="UP000002008"/>
    </source>
</evidence>
<dbReference type="HOGENOM" id="CLU_036604_13_1_0"/>
<dbReference type="SUPFAM" id="SSF53067">
    <property type="entry name" value="Actin-like ATPase domain"/>
    <property type="match status" value="1"/>
</dbReference>
<evidence type="ECO:0000259" key="2">
    <source>
        <dbReference type="Pfam" id="PF12802"/>
    </source>
</evidence>
<organism evidence="3 4">
    <name type="scientific">Chloroflexus aurantiacus (strain ATCC 29366 / DSM 635 / J-10-fl)</name>
    <dbReference type="NCBI Taxonomy" id="324602"/>
    <lineage>
        <taxon>Bacteria</taxon>
        <taxon>Bacillati</taxon>
        <taxon>Chloroflexota</taxon>
        <taxon>Chloroflexia</taxon>
        <taxon>Chloroflexales</taxon>
        <taxon>Chloroflexineae</taxon>
        <taxon>Chloroflexaceae</taxon>
        <taxon>Chloroflexus</taxon>
    </lineage>
</organism>
<evidence type="ECO:0000256" key="1">
    <source>
        <dbReference type="ARBA" id="ARBA00006479"/>
    </source>
</evidence>
<accession>A9WJ57</accession>
<dbReference type="GO" id="GO:0003700">
    <property type="term" value="F:DNA-binding transcription factor activity"/>
    <property type="evidence" value="ECO:0007669"/>
    <property type="project" value="InterPro"/>
</dbReference>
<reference evidence="4" key="1">
    <citation type="journal article" date="2011" name="BMC Genomics">
        <title>Complete genome sequence of the filamentous anoxygenic phototrophic bacterium Chloroflexus aurantiacus.</title>
        <authorList>
            <person name="Tang K.H."/>
            <person name="Barry K."/>
            <person name="Chertkov O."/>
            <person name="Dalin E."/>
            <person name="Han C.S."/>
            <person name="Hauser L.J."/>
            <person name="Honchak B.M."/>
            <person name="Karbach L.E."/>
            <person name="Land M.L."/>
            <person name="Lapidus A."/>
            <person name="Larimer F.W."/>
            <person name="Mikhailova N."/>
            <person name="Pitluck S."/>
            <person name="Pierson B.K."/>
            <person name="Blankenship R.E."/>
        </authorList>
    </citation>
    <scope>NUCLEOTIDE SEQUENCE [LARGE SCALE GENOMIC DNA]</scope>
    <source>
        <strain evidence="4">ATCC 29366 / DSM 635 / J-10-fl</strain>
    </source>
</reference>
<dbReference type="EMBL" id="CP000909">
    <property type="protein sequence ID" value="ABY34334.1"/>
    <property type="molecule type" value="Genomic_DNA"/>
</dbReference>
<dbReference type="InterPro" id="IPR000600">
    <property type="entry name" value="ROK"/>
</dbReference>
<dbReference type="InterPro" id="IPR036388">
    <property type="entry name" value="WH-like_DNA-bd_sf"/>
</dbReference>
<dbReference type="eggNOG" id="COG1940">
    <property type="taxonomic scope" value="Bacteria"/>
</dbReference>
<dbReference type="PANTHER" id="PTHR18964:SF149">
    <property type="entry name" value="BIFUNCTIONAL UDP-N-ACETYLGLUCOSAMINE 2-EPIMERASE_N-ACETYLMANNOSAMINE KINASE"/>
    <property type="match status" value="1"/>
</dbReference>
<keyword evidence="4" id="KW-1185">Reference proteome</keyword>
<dbReference type="PATRIC" id="fig|324602.8.peg.1261"/>
<evidence type="ECO:0000313" key="3">
    <source>
        <dbReference type="EMBL" id="ABY34334.1"/>
    </source>
</evidence>
<dbReference type="AlphaFoldDB" id="A9WJ57"/>
<dbReference type="Gene3D" id="3.30.420.40">
    <property type="match status" value="2"/>
</dbReference>
<comment type="similarity">
    <text evidence="1">Belongs to the ROK (NagC/XylR) family.</text>
</comment>
<dbReference type="PANTHER" id="PTHR18964">
    <property type="entry name" value="ROK (REPRESSOR, ORF, KINASE) FAMILY"/>
    <property type="match status" value="1"/>
</dbReference>
<dbReference type="InterPro" id="IPR043129">
    <property type="entry name" value="ATPase_NBD"/>
</dbReference>
<dbReference type="Gene3D" id="1.10.10.10">
    <property type="entry name" value="Winged helix-like DNA-binding domain superfamily/Winged helix DNA-binding domain"/>
    <property type="match status" value="1"/>
</dbReference>
<gene>
    <name evidence="3" type="ordered locus">Caur_1103</name>
</gene>
<dbReference type="Proteomes" id="UP000002008">
    <property type="component" value="Chromosome"/>
</dbReference>
<sequence length="408" mass="42595">MTTLGEKATRQHTRDVNLRLVLRLIYELGAVSRADLARLTNLTRTTVSDVVGELIERGLVIETGLATGGGIGRTPMLLSVAEWSRPVAAISVNADSVEGALVSLRGNVGRRISRSIQGQTGADALNTLQETLDELIQTANQPLLGIGVTTPGLINASSGMIVRAVGLEWADLPLGQLLHERYGLPVKVVNDSQCLALAEHLFGEWRGVANLVVLKIGKGVGAGIVLNGQLYAGEGFGAGEIGHLAFTANGLLCKCGNRGCLETVLGSDALLHQARTAIAANPNSILAAYASDLSLGRIAEGAAMGDPVAQHVITTAAAATGAAVATIISLLSVRHVLITGRITAFGETFAELVRREVAQRALPALVRDTEIRLAPAPTITPLIGAAAPVLTGELGLIRLHRREEHVDA</sequence>
<feature type="domain" description="HTH marR-type" evidence="2">
    <location>
        <begin position="21"/>
        <end position="61"/>
    </location>
</feature>
<dbReference type="EnsemblBacteria" id="ABY34334">
    <property type="protein sequence ID" value="ABY34334"/>
    <property type="gene ID" value="Caur_1103"/>
</dbReference>
<dbReference type="SUPFAM" id="SSF46785">
    <property type="entry name" value="Winged helix' DNA-binding domain"/>
    <property type="match status" value="1"/>
</dbReference>
<proteinExistence type="inferred from homology"/>
<dbReference type="InterPro" id="IPR000835">
    <property type="entry name" value="HTH_MarR-typ"/>
</dbReference>
<dbReference type="Pfam" id="PF12802">
    <property type="entry name" value="MarR_2"/>
    <property type="match status" value="1"/>
</dbReference>
<dbReference type="FunCoup" id="A9WJ57">
    <property type="interactions" value="47"/>
</dbReference>
<dbReference type="STRING" id="324602.Caur_1103"/>
<dbReference type="InParanoid" id="A9WJ57"/>
<dbReference type="KEGG" id="cau:Caur_1103"/>
<name>A9WJ57_CHLAA</name>
<protein>
    <submittedName>
        <fullName evidence="3">ROK family protein</fullName>
    </submittedName>
</protein>
<dbReference type="InterPro" id="IPR049874">
    <property type="entry name" value="ROK_cs"/>
</dbReference>
<dbReference type="PROSITE" id="PS01125">
    <property type="entry name" value="ROK"/>
    <property type="match status" value="1"/>
</dbReference>
<dbReference type="Pfam" id="PF00480">
    <property type="entry name" value="ROK"/>
    <property type="match status" value="1"/>
</dbReference>
<dbReference type="InterPro" id="IPR036390">
    <property type="entry name" value="WH_DNA-bd_sf"/>
</dbReference>